<dbReference type="EMBL" id="MU118108">
    <property type="protein sequence ID" value="KAF9645008.1"/>
    <property type="molecule type" value="Genomic_DNA"/>
</dbReference>
<reference evidence="1" key="1">
    <citation type="submission" date="2019-10" db="EMBL/GenBank/DDBJ databases">
        <authorList>
            <consortium name="DOE Joint Genome Institute"/>
            <person name="Kuo A."/>
            <person name="Miyauchi S."/>
            <person name="Kiss E."/>
            <person name="Drula E."/>
            <person name="Kohler A."/>
            <person name="Sanchez-Garcia M."/>
            <person name="Andreopoulos B."/>
            <person name="Barry K.W."/>
            <person name="Bonito G."/>
            <person name="Buee M."/>
            <person name="Carver A."/>
            <person name="Chen C."/>
            <person name="Cichocki N."/>
            <person name="Clum A."/>
            <person name="Culley D."/>
            <person name="Crous P.W."/>
            <person name="Fauchery L."/>
            <person name="Girlanda M."/>
            <person name="Hayes R."/>
            <person name="Keri Z."/>
            <person name="Labutti K."/>
            <person name="Lipzen A."/>
            <person name="Lombard V."/>
            <person name="Magnuson J."/>
            <person name="Maillard F."/>
            <person name="Morin E."/>
            <person name="Murat C."/>
            <person name="Nolan M."/>
            <person name="Ohm R."/>
            <person name="Pangilinan J."/>
            <person name="Pereira M."/>
            <person name="Perotto S."/>
            <person name="Peter M."/>
            <person name="Riley R."/>
            <person name="Sitrit Y."/>
            <person name="Stielow B."/>
            <person name="Szollosi G."/>
            <person name="Zifcakova L."/>
            <person name="Stursova M."/>
            <person name="Spatafora J.W."/>
            <person name="Tedersoo L."/>
            <person name="Vaario L.-M."/>
            <person name="Yamada A."/>
            <person name="Yan M."/>
            <person name="Wang P."/>
            <person name="Xu J."/>
            <person name="Bruns T."/>
            <person name="Baldrian P."/>
            <person name="Vilgalys R."/>
            <person name="Henrissat B."/>
            <person name="Grigoriev I.V."/>
            <person name="Hibbett D."/>
            <person name="Nagy L.G."/>
            <person name="Martin F.M."/>
        </authorList>
    </citation>
    <scope>NUCLEOTIDE SEQUENCE</scope>
    <source>
        <strain evidence="1">P2</strain>
    </source>
</reference>
<sequence>MSLLNLITMGLVDWEGANSKEECSQDSMHFAAAVTTHANMLQLQVSGLDSLLNKQSEDCQFLLERNAALEREVTELKQGMGQLEGEFGVLLARVESLEWVSPSEYLSTDSLLWQGAKGVVVDMSPDTVLEAGLCQDFGLLVDRPDLIDTSAPLFPL</sequence>
<comment type="caution">
    <text evidence="1">The sequence shown here is derived from an EMBL/GenBank/DDBJ whole genome shotgun (WGS) entry which is preliminary data.</text>
</comment>
<evidence type="ECO:0000313" key="1">
    <source>
        <dbReference type="EMBL" id="KAF9645008.1"/>
    </source>
</evidence>
<keyword evidence="2" id="KW-1185">Reference proteome</keyword>
<reference evidence="1" key="2">
    <citation type="journal article" date="2020" name="Nat. Commun.">
        <title>Large-scale genome sequencing of mycorrhizal fungi provides insights into the early evolution of symbiotic traits.</title>
        <authorList>
            <person name="Miyauchi S."/>
            <person name="Kiss E."/>
            <person name="Kuo A."/>
            <person name="Drula E."/>
            <person name="Kohler A."/>
            <person name="Sanchez-Garcia M."/>
            <person name="Morin E."/>
            <person name="Andreopoulos B."/>
            <person name="Barry K.W."/>
            <person name="Bonito G."/>
            <person name="Buee M."/>
            <person name="Carver A."/>
            <person name="Chen C."/>
            <person name="Cichocki N."/>
            <person name="Clum A."/>
            <person name="Culley D."/>
            <person name="Crous P.W."/>
            <person name="Fauchery L."/>
            <person name="Girlanda M."/>
            <person name="Hayes R.D."/>
            <person name="Keri Z."/>
            <person name="LaButti K."/>
            <person name="Lipzen A."/>
            <person name="Lombard V."/>
            <person name="Magnuson J."/>
            <person name="Maillard F."/>
            <person name="Murat C."/>
            <person name="Nolan M."/>
            <person name="Ohm R.A."/>
            <person name="Pangilinan J."/>
            <person name="Pereira M.F."/>
            <person name="Perotto S."/>
            <person name="Peter M."/>
            <person name="Pfister S."/>
            <person name="Riley R."/>
            <person name="Sitrit Y."/>
            <person name="Stielow J.B."/>
            <person name="Szollosi G."/>
            <person name="Zifcakova L."/>
            <person name="Stursova M."/>
            <person name="Spatafora J.W."/>
            <person name="Tedersoo L."/>
            <person name="Vaario L.M."/>
            <person name="Yamada A."/>
            <person name="Yan M."/>
            <person name="Wang P."/>
            <person name="Xu J."/>
            <person name="Bruns T."/>
            <person name="Baldrian P."/>
            <person name="Vilgalys R."/>
            <person name="Dunand C."/>
            <person name="Henrissat B."/>
            <person name="Grigoriev I.V."/>
            <person name="Hibbett D."/>
            <person name="Nagy L.G."/>
            <person name="Martin F.M."/>
        </authorList>
    </citation>
    <scope>NUCLEOTIDE SEQUENCE</scope>
    <source>
        <strain evidence="1">P2</strain>
    </source>
</reference>
<proteinExistence type="predicted"/>
<accession>A0ACB6Z6T5</accession>
<dbReference type="Proteomes" id="UP000886501">
    <property type="component" value="Unassembled WGS sequence"/>
</dbReference>
<name>A0ACB6Z6T5_THEGA</name>
<evidence type="ECO:0000313" key="2">
    <source>
        <dbReference type="Proteomes" id="UP000886501"/>
    </source>
</evidence>
<protein>
    <submittedName>
        <fullName evidence="1">Uncharacterized protein</fullName>
    </submittedName>
</protein>
<organism evidence="1 2">
    <name type="scientific">Thelephora ganbajun</name>
    <name type="common">Ganba fungus</name>
    <dbReference type="NCBI Taxonomy" id="370292"/>
    <lineage>
        <taxon>Eukaryota</taxon>
        <taxon>Fungi</taxon>
        <taxon>Dikarya</taxon>
        <taxon>Basidiomycota</taxon>
        <taxon>Agaricomycotina</taxon>
        <taxon>Agaricomycetes</taxon>
        <taxon>Thelephorales</taxon>
        <taxon>Thelephoraceae</taxon>
        <taxon>Thelephora</taxon>
    </lineage>
</organism>
<gene>
    <name evidence="1" type="ORF">BDM02DRAFT_3207848</name>
</gene>